<evidence type="ECO:0000256" key="1">
    <source>
        <dbReference type="SAM" id="Phobius"/>
    </source>
</evidence>
<keyword evidence="5" id="KW-1185">Reference proteome</keyword>
<dbReference type="PANTHER" id="PTHR23028:SF53">
    <property type="entry name" value="ACYL_TRANSF_3 DOMAIN-CONTAINING PROTEIN"/>
    <property type="match status" value="1"/>
</dbReference>
<gene>
    <name evidence="3" type="ORF">CWC19_05370</name>
    <name evidence="4" type="ORF">CWC20_07875</name>
</gene>
<comment type="caution">
    <text evidence="3">The sequence shown here is derived from an EMBL/GenBank/DDBJ whole genome shotgun (WGS) entry which is preliminary data.</text>
</comment>
<dbReference type="RefSeq" id="WP_138590692.1">
    <property type="nucleotide sequence ID" value="NZ_PNBW01000036.1"/>
</dbReference>
<dbReference type="GO" id="GO:0016747">
    <property type="term" value="F:acyltransferase activity, transferring groups other than amino-acyl groups"/>
    <property type="evidence" value="ECO:0007669"/>
    <property type="project" value="InterPro"/>
</dbReference>
<keyword evidence="1" id="KW-0472">Membrane</keyword>
<feature type="transmembrane region" description="Helical" evidence="1">
    <location>
        <begin position="239"/>
        <end position="259"/>
    </location>
</feature>
<feature type="transmembrane region" description="Helical" evidence="1">
    <location>
        <begin position="177"/>
        <end position="199"/>
    </location>
</feature>
<name>A0A5S3VBF3_9GAMM</name>
<dbReference type="Proteomes" id="UP000307164">
    <property type="component" value="Unassembled WGS sequence"/>
</dbReference>
<dbReference type="InterPro" id="IPR002656">
    <property type="entry name" value="Acyl_transf_3_dom"/>
</dbReference>
<dbReference type="OrthoDB" id="9767863at2"/>
<feature type="domain" description="Acyltransferase 3" evidence="2">
    <location>
        <begin position="5"/>
        <end position="316"/>
    </location>
</feature>
<keyword evidence="1" id="KW-1133">Transmembrane helix</keyword>
<sequence>MEIRKLNALRGLAASIVLLTHFSDVTGWLDCALGGRAGQYGVMLFFLLSGFLMSHLYFDRKADKENIKRYIFSRIARVVPLYVLVVICSYSMHYFGYTGLYEITQLQSLIAHLLFVYGESVLWTIAPEIQFYVIFIGLWKVACWRRGYIYVIVTCALIILFFSNFPRFYGDFGGVPYNFFHLMRSLPYFLVGVLIGMHYKSANIPLYLRKNIFVFSLILIPLMYPHFSPVSSDAKMRMWLSYEVLFVMAAVFFSVVYFVPDDNRLLSNRVGDFLGKISYSLYLLHMPIIQFINTFEMPIAFKFILFLGSSVCVAYLSFRWIEKPAARLIRSFFCRNEQYSK</sequence>
<reference evidence="6" key="2">
    <citation type="submission" date="2019-06" db="EMBL/GenBank/DDBJ databases">
        <title>Co-occurence of chitin degradation, pigmentation and bioactivity in marine Pseudoalteromonas.</title>
        <authorList>
            <person name="Sonnenschein E.C."/>
            <person name="Bech P.K."/>
        </authorList>
    </citation>
    <scope>NUCLEOTIDE SEQUENCE [LARGE SCALE GENOMIC DNA]</scope>
    <source>
        <strain evidence="6">S3790</strain>
    </source>
</reference>
<feature type="transmembrane region" description="Helical" evidence="1">
    <location>
        <begin position="109"/>
        <end position="135"/>
    </location>
</feature>
<dbReference type="Proteomes" id="UP000307217">
    <property type="component" value="Unassembled WGS sequence"/>
</dbReference>
<evidence type="ECO:0000313" key="5">
    <source>
        <dbReference type="Proteomes" id="UP000307164"/>
    </source>
</evidence>
<feature type="transmembrane region" description="Helical" evidence="1">
    <location>
        <begin position="37"/>
        <end position="58"/>
    </location>
</feature>
<organism evidence="3 6">
    <name type="scientific">Pseudoalteromonas aurantia</name>
    <dbReference type="NCBI Taxonomy" id="43654"/>
    <lineage>
        <taxon>Bacteria</taxon>
        <taxon>Pseudomonadati</taxon>
        <taxon>Pseudomonadota</taxon>
        <taxon>Gammaproteobacteria</taxon>
        <taxon>Alteromonadales</taxon>
        <taxon>Pseudoalteromonadaceae</taxon>
        <taxon>Pseudoalteromonas</taxon>
    </lineage>
</organism>
<feature type="transmembrane region" description="Helical" evidence="1">
    <location>
        <begin position="79"/>
        <end position="97"/>
    </location>
</feature>
<keyword evidence="3" id="KW-0012">Acyltransferase</keyword>
<feature type="transmembrane region" description="Helical" evidence="1">
    <location>
        <begin position="211"/>
        <end position="227"/>
    </location>
</feature>
<protein>
    <submittedName>
        <fullName evidence="3">Acyltransferase</fullName>
    </submittedName>
</protein>
<feature type="transmembrane region" description="Helical" evidence="1">
    <location>
        <begin position="271"/>
        <end position="293"/>
    </location>
</feature>
<dbReference type="EMBL" id="PNBW01000036">
    <property type="protein sequence ID" value="TMO75432.1"/>
    <property type="molecule type" value="Genomic_DNA"/>
</dbReference>
<accession>A0A5S3VBF3</accession>
<dbReference type="GO" id="GO:0016020">
    <property type="term" value="C:membrane"/>
    <property type="evidence" value="ECO:0007669"/>
    <property type="project" value="TreeGrafter"/>
</dbReference>
<evidence type="ECO:0000313" key="6">
    <source>
        <dbReference type="Proteomes" id="UP000307217"/>
    </source>
</evidence>
<keyword evidence="1" id="KW-0812">Transmembrane</keyword>
<dbReference type="GO" id="GO:0000271">
    <property type="term" value="P:polysaccharide biosynthetic process"/>
    <property type="evidence" value="ECO:0007669"/>
    <property type="project" value="TreeGrafter"/>
</dbReference>
<dbReference type="AlphaFoldDB" id="A0A5S3VBF3"/>
<reference evidence="3" key="3">
    <citation type="submission" date="2019-09" db="EMBL/GenBank/DDBJ databases">
        <title>Co-occurence of chitin degradation, pigmentation and bioactivity in marine Pseudoalteromonas.</title>
        <authorList>
            <person name="Sonnenschein E.C."/>
            <person name="Bech P.K."/>
        </authorList>
    </citation>
    <scope>NUCLEOTIDE SEQUENCE</scope>
    <source>
        <strain evidence="3">S3790</strain>
        <strain evidence="4 5">S3895</strain>
    </source>
</reference>
<dbReference type="PANTHER" id="PTHR23028">
    <property type="entry name" value="ACETYLTRANSFERASE"/>
    <property type="match status" value="1"/>
</dbReference>
<reference evidence="5 6" key="1">
    <citation type="submission" date="2018-01" db="EMBL/GenBank/DDBJ databases">
        <authorList>
            <person name="Paulsen S."/>
            <person name="Gram L.K."/>
        </authorList>
    </citation>
    <scope>NUCLEOTIDE SEQUENCE [LARGE SCALE GENOMIC DNA]</scope>
    <source>
        <strain evidence="3 6">S3790</strain>
        <strain evidence="4 5">S3895</strain>
    </source>
</reference>
<feature type="transmembrane region" description="Helical" evidence="1">
    <location>
        <begin position="147"/>
        <end position="165"/>
    </location>
</feature>
<dbReference type="EMBL" id="PNBX01000017">
    <property type="protein sequence ID" value="TMO69359.1"/>
    <property type="molecule type" value="Genomic_DNA"/>
</dbReference>
<evidence type="ECO:0000313" key="4">
    <source>
        <dbReference type="EMBL" id="TMO75432.1"/>
    </source>
</evidence>
<keyword evidence="3" id="KW-0808">Transferase</keyword>
<dbReference type="Pfam" id="PF01757">
    <property type="entry name" value="Acyl_transf_3"/>
    <property type="match status" value="1"/>
</dbReference>
<feature type="transmembrane region" description="Helical" evidence="1">
    <location>
        <begin position="299"/>
        <end position="321"/>
    </location>
</feature>
<evidence type="ECO:0000313" key="3">
    <source>
        <dbReference type="EMBL" id="TMO69359.1"/>
    </source>
</evidence>
<dbReference type="InterPro" id="IPR050879">
    <property type="entry name" value="Acyltransferase_3"/>
</dbReference>
<proteinExistence type="predicted"/>
<evidence type="ECO:0000259" key="2">
    <source>
        <dbReference type="Pfam" id="PF01757"/>
    </source>
</evidence>